<sequence>MRINKIVCFGLGHIRRKNRGKEEPNFQEVLQHLAAFSIAEAVNSTQDSDAKKVGVVCQDPCYTTLDQILLKEEFSRTCHVPIESVQDSLHFVSDPEGFLAIDEHTLVITAFMPTTVPLMQICADLPRPAAFICDKMNLDHAKKVYDGVERSTPRVRNMLKEYARGDFNDHVVEKQMFELCCGVAPYWLWKMDGFMRLKKAGEVAENTN</sequence>
<gene>
    <name evidence="2" type="ORF">P280DRAFT_388030</name>
</gene>
<proteinExistence type="predicted"/>
<dbReference type="EMBL" id="MU006776">
    <property type="protein sequence ID" value="KAF2646344.1"/>
    <property type="molecule type" value="Genomic_DNA"/>
</dbReference>
<dbReference type="InterPro" id="IPR012942">
    <property type="entry name" value="SRR1-like"/>
</dbReference>
<dbReference type="Proteomes" id="UP000799753">
    <property type="component" value="Unassembled WGS sequence"/>
</dbReference>
<evidence type="ECO:0000259" key="1">
    <source>
        <dbReference type="Pfam" id="PF07985"/>
    </source>
</evidence>
<dbReference type="PANTHER" id="PTHR42080">
    <property type="entry name" value="SRR1 DOMAIN-CONTAINING PROTEIN"/>
    <property type="match status" value="1"/>
</dbReference>
<reference evidence="2" key="1">
    <citation type="journal article" date="2020" name="Stud. Mycol.">
        <title>101 Dothideomycetes genomes: a test case for predicting lifestyles and emergence of pathogens.</title>
        <authorList>
            <person name="Haridas S."/>
            <person name="Albert R."/>
            <person name="Binder M."/>
            <person name="Bloem J."/>
            <person name="Labutti K."/>
            <person name="Salamov A."/>
            <person name="Andreopoulos B."/>
            <person name="Baker S."/>
            <person name="Barry K."/>
            <person name="Bills G."/>
            <person name="Bluhm B."/>
            <person name="Cannon C."/>
            <person name="Castanera R."/>
            <person name="Culley D."/>
            <person name="Daum C."/>
            <person name="Ezra D."/>
            <person name="Gonzalez J."/>
            <person name="Henrissat B."/>
            <person name="Kuo A."/>
            <person name="Liang C."/>
            <person name="Lipzen A."/>
            <person name="Lutzoni F."/>
            <person name="Magnuson J."/>
            <person name="Mondo S."/>
            <person name="Nolan M."/>
            <person name="Ohm R."/>
            <person name="Pangilinan J."/>
            <person name="Park H.-J."/>
            <person name="Ramirez L."/>
            <person name="Alfaro M."/>
            <person name="Sun H."/>
            <person name="Tritt A."/>
            <person name="Yoshinaga Y."/>
            <person name="Zwiers L.-H."/>
            <person name="Turgeon B."/>
            <person name="Goodwin S."/>
            <person name="Spatafora J."/>
            <person name="Crous P."/>
            <person name="Grigoriev I."/>
        </authorList>
    </citation>
    <scope>NUCLEOTIDE SEQUENCE</scope>
    <source>
        <strain evidence="2">CBS 473.64</strain>
    </source>
</reference>
<keyword evidence="3" id="KW-1185">Reference proteome</keyword>
<dbReference type="OrthoDB" id="3800037at2759"/>
<name>A0A6A6SJE5_9PLEO</name>
<organism evidence="2 3">
    <name type="scientific">Massarina eburnea CBS 473.64</name>
    <dbReference type="NCBI Taxonomy" id="1395130"/>
    <lineage>
        <taxon>Eukaryota</taxon>
        <taxon>Fungi</taxon>
        <taxon>Dikarya</taxon>
        <taxon>Ascomycota</taxon>
        <taxon>Pezizomycotina</taxon>
        <taxon>Dothideomycetes</taxon>
        <taxon>Pleosporomycetidae</taxon>
        <taxon>Pleosporales</taxon>
        <taxon>Massarineae</taxon>
        <taxon>Massarinaceae</taxon>
        <taxon>Massarina</taxon>
    </lineage>
</organism>
<feature type="domain" description="SRR1-like" evidence="1">
    <location>
        <begin position="2"/>
        <end position="149"/>
    </location>
</feature>
<accession>A0A6A6SJE5</accession>
<dbReference type="Pfam" id="PF07985">
    <property type="entry name" value="SRR1"/>
    <property type="match status" value="1"/>
</dbReference>
<evidence type="ECO:0000313" key="2">
    <source>
        <dbReference type="EMBL" id="KAF2646344.1"/>
    </source>
</evidence>
<evidence type="ECO:0000313" key="3">
    <source>
        <dbReference type="Proteomes" id="UP000799753"/>
    </source>
</evidence>
<protein>
    <recommendedName>
        <fullName evidence="1">SRR1-like domain-containing protein</fullName>
    </recommendedName>
</protein>
<dbReference type="AlphaFoldDB" id="A0A6A6SJE5"/>
<dbReference type="PANTHER" id="PTHR42080:SF1">
    <property type="entry name" value="SRR1-LIKE DOMAIN-CONTAINING PROTEIN"/>
    <property type="match status" value="1"/>
</dbReference>